<dbReference type="GO" id="GO:0016020">
    <property type="term" value="C:membrane"/>
    <property type="evidence" value="ECO:0007669"/>
    <property type="project" value="UniProtKB-SubCell"/>
</dbReference>
<sequence length="493" mass="54219">MSIKNIAFVGASGNLGQLVLLELLKTDLNLTAVTRKTSSAKFPEGIKVAKIDFSLSSLTNGFKEQDAVVSMLPILALGDQDIIIEPTIAADVKRFIPSDFTDIDLAAKTITLVDGGTTRFTTSTVAQISRSLVAVLSHAPETANQLVYVESFTTTQFEVLAAIKKTTGEKWKVSGLMETFIIELQVNNSTAAMHNQSFTWSGDTTPPYTNVSRAPLLIGMTAGFLGLTLVFVVLRIYVRAIILKKWGLDDALLVVSYILTMLTGIIFCVCTTTGLGMHIWTVPVELQQSGRRMTIAATLGYHITFIVVKMAILFQYRRVFALPQFCLYCDLMLGFIGIFGIAVVVSSIVISAPTWRGDTFEFERYNQTAWWLATATVHLATDFIIFFMPMPMLSKLKLEKVQKCALIATFGVGFVTTGISVVRISTITRVFTSDVTWDVIPALVWSEVELCCAVICACIPTLRPLLRARRLTSTQQHMYDRQTSAASAEAHLT</sequence>
<dbReference type="PANTHER" id="PTHR33048">
    <property type="entry name" value="PTH11-LIKE INTEGRAL MEMBRANE PROTEIN (AFU_ORTHOLOGUE AFUA_5G11245)"/>
    <property type="match status" value="1"/>
</dbReference>
<feature type="transmembrane region" description="Helical" evidence="6">
    <location>
        <begin position="326"/>
        <end position="350"/>
    </location>
</feature>
<evidence type="ECO:0000259" key="8">
    <source>
        <dbReference type="Pfam" id="PF20684"/>
    </source>
</evidence>
<evidence type="ECO:0000256" key="1">
    <source>
        <dbReference type="ARBA" id="ARBA00004141"/>
    </source>
</evidence>
<feature type="transmembrane region" description="Helical" evidence="6">
    <location>
        <begin position="295"/>
        <end position="314"/>
    </location>
</feature>
<evidence type="ECO:0000256" key="3">
    <source>
        <dbReference type="ARBA" id="ARBA00022989"/>
    </source>
</evidence>
<feature type="transmembrane region" description="Helical" evidence="6">
    <location>
        <begin position="250"/>
        <end position="275"/>
    </location>
</feature>
<feature type="transmembrane region" description="Helical" evidence="6">
    <location>
        <begin position="404"/>
        <end position="422"/>
    </location>
</feature>
<evidence type="ECO:0000256" key="4">
    <source>
        <dbReference type="ARBA" id="ARBA00023136"/>
    </source>
</evidence>
<keyword evidence="3 6" id="KW-1133">Transmembrane helix</keyword>
<dbReference type="PANTHER" id="PTHR33048:SF47">
    <property type="entry name" value="INTEGRAL MEMBRANE PROTEIN-RELATED"/>
    <property type="match status" value="1"/>
</dbReference>
<dbReference type="AlphaFoldDB" id="A0A166M826"/>
<dbReference type="InterPro" id="IPR036291">
    <property type="entry name" value="NAD(P)-bd_dom_sf"/>
</dbReference>
<comment type="subcellular location">
    <subcellularLocation>
        <location evidence="1">Membrane</location>
        <topology evidence="1">Multi-pass membrane protein</topology>
    </subcellularLocation>
</comment>
<comment type="caution">
    <text evidence="9">The sequence shown here is derived from an EMBL/GenBank/DDBJ whole genome shotgun (WGS) entry which is preliminary data.</text>
</comment>
<evidence type="ECO:0000313" key="9">
    <source>
        <dbReference type="EMBL" id="KZL64398.1"/>
    </source>
</evidence>
<keyword evidence="4 6" id="KW-0472">Membrane</keyword>
<dbReference type="EMBL" id="LFIV01000289">
    <property type="protein sequence ID" value="KZL64398.1"/>
    <property type="molecule type" value="Genomic_DNA"/>
</dbReference>
<dbReference type="Pfam" id="PF20684">
    <property type="entry name" value="Fung_rhodopsin"/>
    <property type="match status" value="1"/>
</dbReference>
<evidence type="ECO:0000259" key="7">
    <source>
        <dbReference type="Pfam" id="PF13460"/>
    </source>
</evidence>
<dbReference type="InterPro" id="IPR049326">
    <property type="entry name" value="Rhodopsin_dom_fungi"/>
</dbReference>
<feature type="domain" description="NAD(P)-binding" evidence="7">
    <location>
        <begin position="10"/>
        <end position="102"/>
    </location>
</feature>
<dbReference type="InterPro" id="IPR016040">
    <property type="entry name" value="NAD(P)-bd_dom"/>
</dbReference>
<evidence type="ECO:0000256" key="5">
    <source>
        <dbReference type="ARBA" id="ARBA00038359"/>
    </source>
</evidence>
<evidence type="ECO:0000313" key="10">
    <source>
        <dbReference type="Proteomes" id="UP000076552"/>
    </source>
</evidence>
<evidence type="ECO:0000256" key="2">
    <source>
        <dbReference type="ARBA" id="ARBA00022692"/>
    </source>
</evidence>
<feature type="transmembrane region" description="Helical" evidence="6">
    <location>
        <begin position="370"/>
        <end position="392"/>
    </location>
</feature>
<feature type="transmembrane region" description="Helical" evidence="6">
    <location>
        <begin position="216"/>
        <end position="238"/>
    </location>
</feature>
<gene>
    <name evidence="9" type="ORF">CT0861_09803</name>
</gene>
<dbReference type="Gene3D" id="3.40.50.720">
    <property type="entry name" value="NAD(P)-binding Rossmann-like Domain"/>
    <property type="match status" value="1"/>
</dbReference>
<comment type="similarity">
    <text evidence="5">Belongs to the SAT4 family.</text>
</comment>
<feature type="domain" description="Rhodopsin" evidence="8">
    <location>
        <begin position="234"/>
        <end position="467"/>
    </location>
</feature>
<name>A0A166M826_9PEZI</name>
<dbReference type="Proteomes" id="UP000076552">
    <property type="component" value="Unassembled WGS sequence"/>
</dbReference>
<protein>
    <submittedName>
        <fullName evidence="9">Integral membrane protein</fullName>
    </submittedName>
</protein>
<dbReference type="Pfam" id="PF13460">
    <property type="entry name" value="NAD_binding_10"/>
    <property type="match status" value="1"/>
</dbReference>
<reference evidence="9 10" key="1">
    <citation type="submission" date="2015-06" db="EMBL/GenBank/DDBJ databases">
        <title>Survival trade-offs in plant roots during colonization by closely related pathogenic and mutualistic fungi.</title>
        <authorList>
            <person name="Hacquard S."/>
            <person name="Kracher B."/>
            <person name="Hiruma K."/>
            <person name="Weinman A."/>
            <person name="Muench P."/>
            <person name="Garrido Oter R."/>
            <person name="Ver Loren van Themaat E."/>
            <person name="Dallerey J.-F."/>
            <person name="Damm U."/>
            <person name="Henrissat B."/>
            <person name="Lespinet O."/>
            <person name="Thon M."/>
            <person name="Kemen E."/>
            <person name="McHardy A.C."/>
            <person name="Schulze-Lefert P."/>
            <person name="O'Connell R.J."/>
        </authorList>
    </citation>
    <scope>NUCLEOTIDE SEQUENCE [LARGE SCALE GENOMIC DNA]</scope>
    <source>
        <strain evidence="9 10">0861</strain>
    </source>
</reference>
<accession>A0A166M826</accession>
<keyword evidence="10" id="KW-1185">Reference proteome</keyword>
<dbReference type="InterPro" id="IPR052337">
    <property type="entry name" value="SAT4-like"/>
</dbReference>
<organism evidence="9 10">
    <name type="scientific">Colletotrichum tofieldiae</name>
    <dbReference type="NCBI Taxonomy" id="708197"/>
    <lineage>
        <taxon>Eukaryota</taxon>
        <taxon>Fungi</taxon>
        <taxon>Dikarya</taxon>
        <taxon>Ascomycota</taxon>
        <taxon>Pezizomycotina</taxon>
        <taxon>Sordariomycetes</taxon>
        <taxon>Hypocreomycetidae</taxon>
        <taxon>Glomerellales</taxon>
        <taxon>Glomerellaceae</taxon>
        <taxon>Colletotrichum</taxon>
        <taxon>Colletotrichum spaethianum species complex</taxon>
    </lineage>
</organism>
<evidence type="ECO:0000256" key="6">
    <source>
        <dbReference type="SAM" id="Phobius"/>
    </source>
</evidence>
<dbReference type="STRING" id="708197.A0A166M826"/>
<proteinExistence type="inferred from homology"/>
<keyword evidence="2 6" id="KW-0812">Transmembrane</keyword>
<dbReference type="SUPFAM" id="SSF51735">
    <property type="entry name" value="NAD(P)-binding Rossmann-fold domains"/>
    <property type="match status" value="1"/>
</dbReference>